<reference evidence="2" key="1">
    <citation type="submission" date="2017-07" db="EMBL/GenBank/DDBJ databases">
        <title>Taro Niue Genome Assembly and Annotation.</title>
        <authorList>
            <person name="Atibalentja N."/>
            <person name="Keating K."/>
            <person name="Fields C.J."/>
        </authorList>
    </citation>
    <scope>NUCLEOTIDE SEQUENCE</scope>
    <source>
        <strain evidence="2">Niue_2</strain>
        <tissue evidence="2">Leaf</tissue>
    </source>
</reference>
<keyword evidence="3" id="KW-1185">Reference proteome</keyword>
<evidence type="ECO:0000313" key="3">
    <source>
        <dbReference type="Proteomes" id="UP000652761"/>
    </source>
</evidence>
<feature type="compositionally biased region" description="Basic residues" evidence="1">
    <location>
        <begin position="70"/>
        <end position="86"/>
    </location>
</feature>
<dbReference type="Gene3D" id="4.10.60.10">
    <property type="entry name" value="Zinc finger, CCHC-type"/>
    <property type="match status" value="1"/>
</dbReference>
<dbReference type="InterPro" id="IPR036875">
    <property type="entry name" value="Znf_CCHC_sf"/>
</dbReference>
<dbReference type="AlphaFoldDB" id="A0A843TEN5"/>
<gene>
    <name evidence="2" type="ORF">Taro_000979</name>
</gene>
<dbReference type="GO" id="GO:0008270">
    <property type="term" value="F:zinc ion binding"/>
    <property type="evidence" value="ECO:0007669"/>
    <property type="project" value="InterPro"/>
</dbReference>
<evidence type="ECO:0000256" key="1">
    <source>
        <dbReference type="SAM" id="MobiDB-lite"/>
    </source>
</evidence>
<dbReference type="GO" id="GO:0003676">
    <property type="term" value="F:nucleic acid binding"/>
    <property type="evidence" value="ECO:0007669"/>
    <property type="project" value="InterPro"/>
</dbReference>
<feature type="region of interest" description="Disordered" evidence="1">
    <location>
        <begin position="66"/>
        <end position="88"/>
    </location>
</feature>
<dbReference type="Proteomes" id="UP000652761">
    <property type="component" value="Unassembled WGS sequence"/>
</dbReference>
<protein>
    <recommendedName>
        <fullName evidence="4">CCHC-type domain-containing protein</fullName>
    </recommendedName>
</protein>
<comment type="caution">
    <text evidence="2">The sequence shown here is derived from an EMBL/GenBank/DDBJ whole genome shotgun (WGS) entry which is preliminary data.</text>
</comment>
<evidence type="ECO:0008006" key="4">
    <source>
        <dbReference type="Google" id="ProtNLM"/>
    </source>
</evidence>
<name>A0A843TEN5_COLES</name>
<dbReference type="OrthoDB" id="1750356at2759"/>
<proteinExistence type="predicted"/>
<accession>A0A843TEN5</accession>
<organism evidence="2 3">
    <name type="scientific">Colocasia esculenta</name>
    <name type="common">Wild taro</name>
    <name type="synonym">Arum esculentum</name>
    <dbReference type="NCBI Taxonomy" id="4460"/>
    <lineage>
        <taxon>Eukaryota</taxon>
        <taxon>Viridiplantae</taxon>
        <taxon>Streptophyta</taxon>
        <taxon>Embryophyta</taxon>
        <taxon>Tracheophyta</taxon>
        <taxon>Spermatophyta</taxon>
        <taxon>Magnoliopsida</taxon>
        <taxon>Liliopsida</taxon>
        <taxon>Araceae</taxon>
        <taxon>Aroideae</taxon>
        <taxon>Colocasieae</taxon>
        <taxon>Colocasia</taxon>
    </lineage>
</organism>
<evidence type="ECO:0000313" key="2">
    <source>
        <dbReference type="EMBL" id="MQL68706.1"/>
    </source>
</evidence>
<sequence length="229" mass="26045">MGEEAQWKEVQHAMDNLAQSLERVVPIDNQGKMKLHKSIRNPNSQEIVSITVSIWKKTVLPNNREIAGKQKMKRSKENKKNKKAKKQANEACASCHKSGHIKENYWRRLGACLKCGSLEHRISECPPLSTDEELAVDRNPWPEPETSTVCGCRQASGLLSTDAHRAGSNDWRSLLAFCIDWRIHQASRNHPRLQELKHIEDSSLLRRTGEAGVPVLEEDIARSDIEREE</sequence>
<dbReference type="SUPFAM" id="SSF57756">
    <property type="entry name" value="Retrovirus zinc finger-like domains"/>
    <property type="match status" value="1"/>
</dbReference>
<dbReference type="EMBL" id="NMUH01000020">
    <property type="protein sequence ID" value="MQL68706.1"/>
    <property type="molecule type" value="Genomic_DNA"/>
</dbReference>